<reference evidence="10 11" key="1">
    <citation type="submission" date="2017-06" db="EMBL/GenBank/DDBJ databases">
        <authorList>
            <person name="Kim H.J."/>
            <person name="Triplett B.A."/>
        </authorList>
    </citation>
    <scope>NUCLEOTIDE SEQUENCE [LARGE SCALE GENOMIC DNA]</scope>
    <source>
        <strain evidence="10 11">13146</strain>
    </source>
</reference>
<keyword evidence="4 8" id="KW-0378">Hydrolase</keyword>
<dbReference type="EMBL" id="NIVS01000046">
    <property type="protein sequence ID" value="OWQ50892.1"/>
    <property type="molecule type" value="Genomic_DNA"/>
</dbReference>
<sequence>MSSDARPMRRFAQAIADIESLPAGLPITLARTLATAPDHYNIAKGSVATVLARDHDGSIAVADMVWGLVPRWSKEPATSYTTVTARLDRAPRSRIYAQAWAQRPCVLPMTGYYKWDRERQPPWPLFVQRKDGLALLAAGLWEHWEREDGQQLDSFTVLTGPNHAIPSPLTPDGPIFIAPATALDWLSGAFKTPAALSARASTPALEAYPVSRAFRDPSRDDYTLLEPVDPDAPAATAEPPQWDGDAWDERDTDE</sequence>
<dbReference type="PANTHER" id="PTHR13604">
    <property type="entry name" value="DC12-RELATED"/>
    <property type="match status" value="1"/>
</dbReference>
<feature type="compositionally biased region" description="Acidic residues" evidence="9">
    <location>
        <begin position="245"/>
        <end position="254"/>
    </location>
</feature>
<dbReference type="SUPFAM" id="SSF143081">
    <property type="entry name" value="BB1717-like"/>
    <property type="match status" value="1"/>
</dbReference>
<organism evidence="10 11">
    <name type="scientific">Stenotrophomonas maltophilia</name>
    <name type="common">Pseudomonas maltophilia</name>
    <name type="synonym">Xanthomonas maltophilia</name>
    <dbReference type="NCBI Taxonomy" id="40324"/>
    <lineage>
        <taxon>Bacteria</taxon>
        <taxon>Pseudomonadati</taxon>
        <taxon>Pseudomonadota</taxon>
        <taxon>Gammaproteobacteria</taxon>
        <taxon>Lysobacterales</taxon>
        <taxon>Lysobacteraceae</taxon>
        <taxon>Stenotrophomonas</taxon>
        <taxon>Stenotrophomonas maltophilia group</taxon>
    </lineage>
</organism>
<keyword evidence="3" id="KW-0227">DNA damage</keyword>
<accession>A0A246HJ37</accession>
<keyword evidence="6" id="KW-0238">DNA-binding</keyword>
<dbReference type="GO" id="GO:0006508">
    <property type="term" value="P:proteolysis"/>
    <property type="evidence" value="ECO:0007669"/>
    <property type="project" value="UniProtKB-KW"/>
</dbReference>
<keyword evidence="5" id="KW-0190">Covalent protein-DNA linkage</keyword>
<evidence type="ECO:0000313" key="10">
    <source>
        <dbReference type="EMBL" id="OWQ50892.1"/>
    </source>
</evidence>
<dbReference type="Pfam" id="PF02586">
    <property type="entry name" value="SRAP"/>
    <property type="match status" value="1"/>
</dbReference>
<dbReference type="PANTHER" id="PTHR13604:SF0">
    <property type="entry name" value="ABASIC SITE PROCESSING PROTEIN HMCES"/>
    <property type="match status" value="1"/>
</dbReference>
<proteinExistence type="inferred from homology"/>
<comment type="caution">
    <text evidence="10">The sequence shown here is derived from an EMBL/GenBank/DDBJ whole genome shotgun (WGS) entry which is preliminary data.</text>
</comment>
<evidence type="ECO:0000256" key="6">
    <source>
        <dbReference type="ARBA" id="ARBA00023125"/>
    </source>
</evidence>
<dbReference type="GO" id="GO:0003697">
    <property type="term" value="F:single-stranded DNA binding"/>
    <property type="evidence" value="ECO:0007669"/>
    <property type="project" value="InterPro"/>
</dbReference>
<dbReference type="InterPro" id="IPR036590">
    <property type="entry name" value="SRAP-like"/>
</dbReference>
<dbReference type="GO" id="GO:0106300">
    <property type="term" value="P:protein-DNA covalent cross-linking repair"/>
    <property type="evidence" value="ECO:0007669"/>
    <property type="project" value="InterPro"/>
</dbReference>
<evidence type="ECO:0000256" key="8">
    <source>
        <dbReference type="RuleBase" id="RU364100"/>
    </source>
</evidence>
<evidence type="ECO:0000313" key="11">
    <source>
        <dbReference type="Proteomes" id="UP000198157"/>
    </source>
</evidence>
<dbReference type="GO" id="GO:0008233">
    <property type="term" value="F:peptidase activity"/>
    <property type="evidence" value="ECO:0007669"/>
    <property type="project" value="UniProtKB-KW"/>
</dbReference>
<dbReference type="EC" id="3.4.-.-" evidence="8"/>
<dbReference type="Gene3D" id="3.90.1680.10">
    <property type="entry name" value="SOS response associated peptidase-like"/>
    <property type="match status" value="1"/>
</dbReference>
<dbReference type="OrthoDB" id="6192129at2"/>
<evidence type="ECO:0000256" key="1">
    <source>
        <dbReference type="ARBA" id="ARBA00008136"/>
    </source>
</evidence>
<comment type="similarity">
    <text evidence="1 8">Belongs to the SOS response-associated peptidase family.</text>
</comment>
<evidence type="ECO:0000256" key="9">
    <source>
        <dbReference type="SAM" id="MobiDB-lite"/>
    </source>
</evidence>
<dbReference type="AlphaFoldDB" id="A0A246HJ37"/>
<feature type="region of interest" description="Disordered" evidence="9">
    <location>
        <begin position="219"/>
        <end position="254"/>
    </location>
</feature>
<name>A0A246HJ37_STEMA</name>
<keyword evidence="7" id="KW-0456">Lyase</keyword>
<dbReference type="InterPro" id="IPR003738">
    <property type="entry name" value="SRAP"/>
</dbReference>
<evidence type="ECO:0000256" key="3">
    <source>
        <dbReference type="ARBA" id="ARBA00022763"/>
    </source>
</evidence>
<keyword evidence="2 8" id="KW-0645">Protease</keyword>
<gene>
    <name evidence="10" type="ORF">CEE60_16060</name>
</gene>
<dbReference type="Proteomes" id="UP000198157">
    <property type="component" value="Unassembled WGS sequence"/>
</dbReference>
<dbReference type="GO" id="GO:0016829">
    <property type="term" value="F:lyase activity"/>
    <property type="evidence" value="ECO:0007669"/>
    <property type="project" value="UniProtKB-KW"/>
</dbReference>
<protein>
    <recommendedName>
        <fullName evidence="8">Abasic site processing protein</fullName>
        <ecNumber evidence="8">3.4.-.-</ecNumber>
    </recommendedName>
</protein>
<evidence type="ECO:0000256" key="7">
    <source>
        <dbReference type="ARBA" id="ARBA00023239"/>
    </source>
</evidence>
<evidence type="ECO:0000256" key="4">
    <source>
        <dbReference type="ARBA" id="ARBA00022801"/>
    </source>
</evidence>
<evidence type="ECO:0000256" key="5">
    <source>
        <dbReference type="ARBA" id="ARBA00023124"/>
    </source>
</evidence>
<evidence type="ECO:0000256" key="2">
    <source>
        <dbReference type="ARBA" id="ARBA00022670"/>
    </source>
</evidence>
<feature type="compositionally biased region" description="Low complexity" evidence="9">
    <location>
        <begin position="231"/>
        <end position="240"/>
    </location>
</feature>